<accession>A0ABW6I8S7</accession>
<reference evidence="1 2" key="1">
    <citation type="submission" date="2024-06" db="EMBL/GenBank/DDBJ databases">
        <title>Flavobacterium spp. isolated from glacier.</title>
        <authorList>
            <person name="Han D."/>
        </authorList>
    </citation>
    <scope>NUCLEOTIDE SEQUENCE [LARGE SCALE GENOMIC DNA]</scope>
    <source>
        <strain evidence="1 2">ZS1P70</strain>
    </source>
</reference>
<dbReference type="InterPro" id="IPR058238">
    <property type="entry name" value="Lant_leader_dom"/>
</dbReference>
<dbReference type="NCBIfam" id="NF038153">
    <property type="entry name" value="lant_leader_L1a"/>
    <property type="match status" value="1"/>
</dbReference>
<dbReference type="Proteomes" id="UP001600107">
    <property type="component" value="Unassembled WGS sequence"/>
</dbReference>
<comment type="caution">
    <text evidence="1">The sequence shown here is derived from an EMBL/GenBank/DDBJ whole genome shotgun (WGS) entry which is preliminary data.</text>
</comment>
<gene>
    <name evidence="1" type="ORF">ACFX5F_13125</name>
</gene>
<proteinExistence type="predicted"/>
<evidence type="ECO:0000313" key="2">
    <source>
        <dbReference type="Proteomes" id="UP001600107"/>
    </source>
</evidence>
<sequence length="52" mass="5594">MKIKLTKGLSLNKEAVTKLQESQMAHFKGGNLIEEGTCAEASCFKSCNKGSC</sequence>
<keyword evidence="2" id="KW-1185">Reference proteome</keyword>
<organism evidence="1 2">
    <name type="scientific">Flavobacterium zhoui</name>
    <dbReference type="NCBI Taxonomy" id="3230414"/>
    <lineage>
        <taxon>Bacteria</taxon>
        <taxon>Pseudomonadati</taxon>
        <taxon>Bacteroidota</taxon>
        <taxon>Flavobacteriia</taxon>
        <taxon>Flavobacteriales</taxon>
        <taxon>Flavobacteriaceae</taxon>
        <taxon>Flavobacterium</taxon>
    </lineage>
</organism>
<protein>
    <submittedName>
        <fullName evidence="1">Class I lanthipeptide</fullName>
    </submittedName>
</protein>
<dbReference type="RefSeq" id="WP_379852459.1">
    <property type="nucleotide sequence ID" value="NZ_JBHZPY010000012.1"/>
</dbReference>
<dbReference type="EMBL" id="JBHZPY010000012">
    <property type="protein sequence ID" value="MFE3872165.1"/>
    <property type="molecule type" value="Genomic_DNA"/>
</dbReference>
<name>A0ABW6I8S7_9FLAO</name>
<evidence type="ECO:0000313" key="1">
    <source>
        <dbReference type="EMBL" id="MFE3872165.1"/>
    </source>
</evidence>